<protein>
    <submittedName>
        <fullName evidence="4">WD40 repeat-like protein</fullName>
    </submittedName>
</protein>
<name>A0A9W8DPP7_9FUNG</name>
<accession>A0A9W8DPP7</accession>
<comment type="caution">
    <text evidence="4">The sequence shown here is derived from an EMBL/GenBank/DDBJ whole genome shotgun (WGS) entry which is preliminary data.</text>
</comment>
<dbReference type="SMART" id="SM00320">
    <property type="entry name" value="WD40"/>
    <property type="match status" value="5"/>
</dbReference>
<keyword evidence="2" id="KW-0677">Repeat</keyword>
<organism evidence="4 5">
    <name type="scientific">Mycoemilia scoparia</name>
    <dbReference type="NCBI Taxonomy" id="417184"/>
    <lineage>
        <taxon>Eukaryota</taxon>
        <taxon>Fungi</taxon>
        <taxon>Fungi incertae sedis</taxon>
        <taxon>Zoopagomycota</taxon>
        <taxon>Kickxellomycotina</taxon>
        <taxon>Kickxellomycetes</taxon>
        <taxon>Kickxellales</taxon>
        <taxon>Kickxellaceae</taxon>
        <taxon>Mycoemilia</taxon>
    </lineage>
</organism>
<sequence>MIFISLSLSGAINIIGKGTDSPTKIVGGMQKGIVVSVHDRECEVLYTASYGGRIRVWDFGNGISAAKPSSIGDDTYTTDITSVTKAPEGFSRSQILFGAFKDKVHFVDVPITDPSSANFTSNQVGAEGAPPSLAAIPGPNTGRAVIISDKGTTVIEQDNVTAIGSTITSSEASPAIIAIGFEDGAVKLYTVYGDGSATPTGISVTPGQRAISALSFTPNREYLAVGDASGKIFLVKTSDGDIVTSHWVFHSARVQSFNWSPDGAHLASSSLDCNIAIRDRQKFGKSIRIRHAHTEGVGYVDFLNENEIISVGQDLGIEAWHVTF</sequence>
<dbReference type="InterPro" id="IPR001680">
    <property type="entry name" value="WD40_rpt"/>
</dbReference>
<evidence type="ECO:0000256" key="1">
    <source>
        <dbReference type="ARBA" id="ARBA00022574"/>
    </source>
</evidence>
<dbReference type="Proteomes" id="UP001150538">
    <property type="component" value="Unassembled WGS sequence"/>
</dbReference>
<dbReference type="InterPro" id="IPR024977">
    <property type="entry name" value="Apc4-like_WD40_dom"/>
</dbReference>
<evidence type="ECO:0000313" key="4">
    <source>
        <dbReference type="EMBL" id="KAJ1912348.1"/>
    </source>
</evidence>
<dbReference type="SUPFAM" id="SSF50978">
    <property type="entry name" value="WD40 repeat-like"/>
    <property type="match status" value="1"/>
</dbReference>
<dbReference type="PANTHER" id="PTHR19856:SF0">
    <property type="entry name" value="WD REPEAT-CONTAINING PROTEIN 1"/>
    <property type="match status" value="1"/>
</dbReference>
<gene>
    <name evidence="4" type="primary">AIP1_2</name>
    <name evidence="4" type="ORF">H4219_005637</name>
</gene>
<keyword evidence="1" id="KW-0853">WD repeat</keyword>
<dbReference type="GO" id="GO:0030864">
    <property type="term" value="C:cortical actin cytoskeleton"/>
    <property type="evidence" value="ECO:0007669"/>
    <property type="project" value="TreeGrafter"/>
</dbReference>
<proteinExistence type="predicted"/>
<evidence type="ECO:0000259" key="3">
    <source>
        <dbReference type="Pfam" id="PF12894"/>
    </source>
</evidence>
<dbReference type="GO" id="GO:0030042">
    <property type="term" value="P:actin filament depolymerization"/>
    <property type="evidence" value="ECO:0007669"/>
    <property type="project" value="TreeGrafter"/>
</dbReference>
<dbReference type="InterPro" id="IPR015943">
    <property type="entry name" value="WD40/YVTN_repeat-like_dom_sf"/>
</dbReference>
<dbReference type="PANTHER" id="PTHR19856">
    <property type="entry name" value="WD-REPEATCONTAINING PROTEIN WDR1"/>
    <property type="match status" value="1"/>
</dbReference>
<dbReference type="Pfam" id="PF12894">
    <property type="entry name" value="ANAPC4_WD40"/>
    <property type="match status" value="1"/>
</dbReference>
<dbReference type="InterPro" id="IPR036322">
    <property type="entry name" value="WD40_repeat_dom_sf"/>
</dbReference>
<dbReference type="EMBL" id="JANBPU010000354">
    <property type="protein sequence ID" value="KAJ1912348.1"/>
    <property type="molecule type" value="Genomic_DNA"/>
</dbReference>
<reference evidence="4" key="1">
    <citation type="submission" date="2022-07" db="EMBL/GenBank/DDBJ databases">
        <title>Phylogenomic reconstructions and comparative analyses of Kickxellomycotina fungi.</title>
        <authorList>
            <person name="Reynolds N.K."/>
            <person name="Stajich J.E."/>
            <person name="Barry K."/>
            <person name="Grigoriev I.V."/>
            <person name="Crous P."/>
            <person name="Smith M.E."/>
        </authorList>
    </citation>
    <scope>NUCLEOTIDE SEQUENCE</scope>
    <source>
        <strain evidence="4">NBRC 100468</strain>
    </source>
</reference>
<dbReference type="OrthoDB" id="2306at2759"/>
<feature type="domain" description="Anaphase-promoting complex subunit 4-like WD40" evidence="3">
    <location>
        <begin position="214"/>
        <end position="289"/>
    </location>
</feature>
<evidence type="ECO:0000256" key="2">
    <source>
        <dbReference type="ARBA" id="ARBA00022737"/>
    </source>
</evidence>
<dbReference type="AlphaFoldDB" id="A0A9W8DPP7"/>
<evidence type="ECO:0000313" key="5">
    <source>
        <dbReference type="Proteomes" id="UP001150538"/>
    </source>
</evidence>
<keyword evidence="5" id="KW-1185">Reference proteome</keyword>
<dbReference type="GO" id="GO:0051015">
    <property type="term" value="F:actin filament binding"/>
    <property type="evidence" value="ECO:0007669"/>
    <property type="project" value="TreeGrafter"/>
</dbReference>
<dbReference type="Gene3D" id="2.130.10.10">
    <property type="entry name" value="YVTN repeat-like/Quinoprotein amine dehydrogenase"/>
    <property type="match status" value="1"/>
</dbReference>